<evidence type="ECO:0000256" key="3">
    <source>
        <dbReference type="ARBA" id="ARBA00022801"/>
    </source>
</evidence>
<accession>A0AAV2YT21</accession>
<dbReference type="GO" id="GO:0005737">
    <property type="term" value="C:cytoplasm"/>
    <property type="evidence" value="ECO:0007669"/>
    <property type="project" value="TreeGrafter"/>
</dbReference>
<evidence type="ECO:0000313" key="9">
    <source>
        <dbReference type="Proteomes" id="UP001146120"/>
    </source>
</evidence>
<dbReference type="InterPro" id="IPR020422">
    <property type="entry name" value="TYR_PHOSPHATASE_DUAL_dom"/>
</dbReference>
<feature type="domain" description="Tyrosine-protein phosphatase" evidence="6">
    <location>
        <begin position="13"/>
        <end position="163"/>
    </location>
</feature>
<feature type="domain" description="Tyrosine specific protein phosphatases" evidence="7">
    <location>
        <begin position="101"/>
        <end position="144"/>
    </location>
</feature>
<dbReference type="EMBL" id="DAKRPA010000165">
    <property type="protein sequence ID" value="DAZ96519.1"/>
    <property type="molecule type" value="Genomic_DNA"/>
</dbReference>
<organism evidence="8 9">
    <name type="scientific">Lagenidium giganteum</name>
    <dbReference type="NCBI Taxonomy" id="4803"/>
    <lineage>
        <taxon>Eukaryota</taxon>
        <taxon>Sar</taxon>
        <taxon>Stramenopiles</taxon>
        <taxon>Oomycota</taxon>
        <taxon>Peronosporomycetes</taxon>
        <taxon>Pythiales</taxon>
        <taxon>Pythiaceae</taxon>
    </lineage>
</organism>
<keyword evidence="9" id="KW-1185">Reference proteome</keyword>
<proteinExistence type="inferred from homology"/>
<reference evidence="8" key="2">
    <citation type="journal article" date="2023" name="Microbiol Resour">
        <title>Decontamination and Annotation of the Draft Genome Sequence of the Oomycete Lagenidium giganteum ARSEF 373.</title>
        <authorList>
            <person name="Morgan W.R."/>
            <person name="Tartar A."/>
        </authorList>
    </citation>
    <scope>NUCLEOTIDE SEQUENCE</scope>
    <source>
        <strain evidence="8">ARSEF 373</strain>
    </source>
</reference>
<comment type="caution">
    <text evidence="8">The sequence shown here is derived from an EMBL/GenBank/DDBJ whole genome shotgun (WGS) entry which is preliminary data.</text>
</comment>
<evidence type="ECO:0000259" key="6">
    <source>
        <dbReference type="PROSITE" id="PS50054"/>
    </source>
</evidence>
<dbReference type="CDD" id="cd14498">
    <property type="entry name" value="DSP"/>
    <property type="match status" value="1"/>
</dbReference>
<gene>
    <name evidence="8" type="ORF">N0F65_008070</name>
</gene>
<keyword evidence="4" id="KW-0904">Protein phosphatase</keyword>
<dbReference type="AlphaFoldDB" id="A0AAV2YT21"/>
<dbReference type="Pfam" id="PF00782">
    <property type="entry name" value="DSPc"/>
    <property type="match status" value="1"/>
</dbReference>
<protein>
    <recommendedName>
        <fullName evidence="2">protein-tyrosine-phosphatase</fullName>
        <ecNumber evidence="2">3.1.3.48</ecNumber>
    </recommendedName>
</protein>
<evidence type="ECO:0000256" key="1">
    <source>
        <dbReference type="ARBA" id="ARBA00008601"/>
    </source>
</evidence>
<dbReference type="InterPro" id="IPR029021">
    <property type="entry name" value="Prot-tyrosine_phosphatase-like"/>
</dbReference>
<evidence type="ECO:0000256" key="5">
    <source>
        <dbReference type="SAM" id="MobiDB-lite"/>
    </source>
</evidence>
<dbReference type="SMART" id="SM00195">
    <property type="entry name" value="DSPc"/>
    <property type="match status" value="1"/>
</dbReference>
<reference evidence="8" key="1">
    <citation type="submission" date="2022-11" db="EMBL/GenBank/DDBJ databases">
        <authorList>
            <person name="Morgan W.R."/>
            <person name="Tartar A."/>
        </authorList>
    </citation>
    <scope>NUCLEOTIDE SEQUENCE</scope>
    <source>
        <strain evidence="8">ARSEF 373</strain>
    </source>
</reference>
<dbReference type="PROSITE" id="PS50056">
    <property type="entry name" value="TYR_PHOSPHATASE_2"/>
    <property type="match status" value="1"/>
</dbReference>
<dbReference type="GO" id="GO:0008330">
    <property type="term" value="F:protein tyrosine/threonine phosphatase activity"/>
    <property type="evidence" value="ECO:0007669"/>
    <property type="project" value="TreeGrafter"/>
</dbReference>
<sequence>MCHRALIMSNDAAPAQVLEHVFLGAKAHAKDKELLQRLNITHILNVTPTRAADPATGVPNFFEKEKAFIYRRCAVYDNKAEDISGMLRGCIAFIEQAKFHGRVLVHCNKGISRSSSIVIAYVMKTLQLSFDDALAMVAAKRPMINPNASFRTQLQQYDRRLRQQRTKAARSEDSSTRSGTAPIGPAARPAIGPQLPPHLRRSEPQEVEPATSKAVESKADADGASKNVVIGPALPPSLKRRISEEAESSAASEVRAQKKERRNPVSP</sequence>
<dbReference type="PROSITE" id="PS50054">
    <property type="entry name" value="TYR_PHOSPHATASE_DUAL"/>
    <property type="match status" value="1"/>
</dbReference>
<name>A0AAV2YT21_9STRA</name>
<dbReference type="Gene3D" id="3.90.190.10">
    <property type="entry name" value="Protein tyrosine phosphatase superfamily"/>
    <property type="match status" value="1"/>
</dbReference>
<comment type="similarity">
    <text evidence="1">Belongs to the protein-tyrosine phosphatase family. Non-receptor class dual specificity subfamily.</text>
</comment>
<dbReference type="PROSITE" id="PS00383">
    <property type="entry name" value="TYR_PHOSPHATASE_1"/>
    <property type="match status" value="1"/>
</dbReference>
<evidence type="ECO:0000259" key="7">
    <source>
        <dbReference type="PROSITE" id="PS50056"/>
    </source>
</evidence>
<evidence type="ECO:0000313" key="8">
    <source>
        <dbReference type="EMBL" id="DAZ96519.1"/>
    </source>
</evidence>
<feature type="region of interest" description="Disordered" evidence="5">
    <location>
        <begin position="160"/>
        <end position="267"/>
    </location>
</feature>
<dbReference type="InterPro" id="IPR016130">
    <property type="entry name" value="Tyr_Pase_AS"/>
</dbReference>
<dbReference type="SUPFAM" id="SSF52799">
    <property type="entry name" value="(Phosphotyrosine protein) phosphatases II"/>
    <property type="match status" value="1"/>
</dbReference>
<dbReference type="EC" id="3.1.3.48" evidence="2"/>
<dbReference type="InterPro" id="IPR000387">
    <property type="entry name" value="Tyr_Pase_dom"/>
</dbReference>
<keyword evidence="3" id="KW-0378">Hydrolase</keyword>
<dbReference type="InterPro" id="IPR000340">
    <property type="entry name" value="Dual-sp_phosphatase_cat-dom"/>
</dbReference>
<dbReference type="FunFam" id="3.90.190.10:FF:000321">
    <property type="entry name" value="Dual specificity protein phosphatase"/>
    <property type="match status" value="1"/>
</dbReference>
<feature type="compositionally biased region" description="Low complexity" evidence="5">
    <location>
        <begin position="181"/>
        <end position="193"/>
    </location>
</feature>
<evidence type="ECO:0000256" key="4">
    <source>
        <dbReference type="ARBA" id="ARBA00022912"/>
    </source>
</evidence>
<dbReference type="GO" id="GO:0033550">
    <property type="term" value="F:MAP kinase tyrosine phosphatase activity"/>
    <property type="evidence" value="ECO:0007669"/>
    <property type="project" value="TreeGrafter"/>
</dbReference>
<dbReference type="GO" id="GO:0017017">
    <property type="term" value="F:MAP kinase tyrosine/serine/threonine phosphatase activity"/>
    <property type="evidence" value="ECO:0007669"/>
    <property type="project" value="TreeGrafter"/>
</dbReference>
<dbReference type="Proteomes" id="UP001146120">
    <property type="component" value="Unassembled WGS sequence"/>
</dbReference>
<evidence type="ECO:0000256" key="2">
    <source>
        <dbReference type="ARBA" id="ARBA00013064"/>
    </source>
</evidence>
<dbReference type="GO" id="GO:0043409">
    <property type="term" value="P:negative regulation of MAPK cascade"/>
    <property type="evidence" value="ECO:0007669"/>
    <property type="project" value="TreeGrafter"/>
</dbReference>
<dbReference type="PANTHER" id="PTHR10159">
    <property type="entry name" value="DUAL SPECIFICITY PROTEIN PHOSPHATASE"/>
    <property type="match status" value="1"/>
</dbReference>
<dbReference type="PANTHER" id="PTHR10159:SF511">
    <property type="entry name" value="DUAL SPECIFICITY PROTEIN PHOSPHATASE 1"/>
    <property type="match status" value="1"/>
</dbReference>